<dbReference type="GO" id="GO:0005856">
    <property type="term" value="C:cytoskeleton"/>
    <property type="evidence" value="ECO:0007669"/>
    <property type="project" value="TreeGrafter"/>
</dbReference>
<keyword evidence="16" id="KW-0812">Transmembrane</keyword>
<dbReference type="InterPro" id="IPR046349">
    <property type="entry name" value="C1-like_sf"/>
</dbReference>
<keyword evidence="5" id="KW-0479">Metal-binding</keyword>
<dbReference type="SMART" id="SM00133">
    <property type="entry name" value="S_TK_X"/>
    <property type="match status" value="1"/>
</dbReference>
<dbReference type="SUPFAM" id="SSF50729">
    <property type="entry name" value="PH domain-like"/>
    <property type="match status" value="1"/>
</dbReference>
<feature type="coiled-coil region" evidence="14">
    <location>
        <begin position="342"/>
        <end position="411"/>
    </location>
</feature>
<dbReference type="EC" id="2.7.11.1" evidence="1"/>
<evidence type="ECO:0000256" key="13">
    <source>
        <dbReference type="ARBA" id="ARBA00048679"/>
    </source>
</evidence>
<evidence type="ECO:0000256" key="3">
    <source>
        <dbReference type="ARBA" id="ARBA00022553"/>
    </source>
</evidence>
<comment type="catalytic activity">
    <reaction evidence="13">
        <text>L-seryl-[protein] + ATP = O-phospho-L-seryl-[protein] + ADP + H(+)</text>
        <dbReference type="Rhea" id="RHEA:17989"/>
        <dbReference type="Rhea" id="RHEA-COMP:9863"/>
        <dbReference type="Rhea" id="RHEA-COMP:11604"/>
        <dbReference type="ChEBI" id="CHEBI:15378"/>
        <dbReference type="ChEBI" id="CHEBI:29999"/>
        <dbReference type="ChEBI" id="CHEBI:30616"/>
        <dbReference type="ChEBI" id="CHEBI:83421"/>
        <dbReference type="ChEBI" id="CHEBI:456216"/>
        <dbReference type="EC" id="2.7.11.1"/>
    </reaction>
</comment>
<evidence type="ECO:0000256" key="7">
    <source>
        <dbReference type="ARBA" id="ARBA00022771"/>
    </source>
</evidence>
<dbReference type="STRING" id="60517.A0A158R8B7"/>
<dbReference type="SUPFAM" id="SSF57889">
    <property type="entry name" value="Cysteine-rich domain"/>
    <property type="match status" value="1"/>
</dbReference>
<dbReference type="InterPro" id="IPR050839">
    <property type="entry name" value="Rho-assoc_Ser/Thr_Kinase"/>
</dbReference>
<dbReference type="PANTHER" id="PTHR22988">
    <property type="entry name" value="MYOTONIC DYSTROPHY S/T KINASE-RELATED"/>
    <property type="match status" value="1"/>
</dbReference>
<sequence length="1431" mass="155252">MTLLIEAFRQLDIFYTFHFFSGLKEGTQRRLGSRNRSLNGLLSPEDVRLGSGPGGAEEVRNHAWFAPTWPTAECLPARVNEHGDEAFFDWTWKTLRSISPGPFHPNLASETDTSYFREDVLQSEHEEFEEATPAAVDEVEAGQNGDTDCDTFNGSQLSFAGFTFSSPKLAPLSEEALTQAELQLANAEARFGESLSDAERRIEVLKLEHASAMHQMDTEVSKLKAIAHSERKARQSAEAQKAKAVDLLAKRATDMADRLTASVGQSANTPPQRRQASLPVEMPSIADLGSGESDVATAAAASPPAPTALTTVDSTDKGATPSDSDATSTIGGGADATTSAATELLLKRIQELVDRAQQADEQLQIERRFAQLYKKACEEKEDQLAERDQRIASLVEALEAAKQSKEQAQLATRHALMEEQERSAQYLECLKASFIAIGNCGLKPRESREKGLCLWNAQELANFNLLLAAEKSSEVANRRAQIAANEVVVLRNELNALREDLSKAHEDLATEKLKCSAAVNKIQQILSGENADALELMMLSEMESMRRSAETGGTGGVSTPSDGHPTAIALKSKGAKKFTSQQHLFRHLDRKYKRLVSEYEQMQTKHRLEMKEARTMFHASQESAQIARNQVTHLSEEVAALQIQLNAVNTALKAAVADAASSTTSTATTLHRIPATLGSVGGARTLKSRLARKTATGETEHQITAETMTTEGESEVDRLPPLETARSPTRLHRVSSLSSPRRPLLIPSASIGGLTLLPSPLPINFCFSGHLDMPGKPGRRKKLVWDQRFAKLTFSRFLVWDTVKASDSAQSSTPLDSIVSPSEAATSGSTGSATPNRKASRPGPNLLLDLPLNAILHVRSVTSCDVLHASAEDLPRIFQIIFDQCEAGGASGGGRRQTLEARVSSPDSSPHCATSPPKSSQPTGLLGISKTLPRKLSFSSSGTFSTGAAKALQLGRTVATKSRTHSSGQLLSHAVSSDPLLTSSTPASGTMANPIPLQGHMLQRIHFRVPAICELCKRACWNVLLPPPALQCLHCQVKLHLSHLEKRDYVLRPCGKSTAILLFRAPSEEAKLGWLKKLQSAISSPDITNTTATTLPPPPPQSPSLSLCSTTMARDDRPKSLGTSGIIRGPTIMRSATLPYPSRTATPTIAPATATTTTSSSSNSATVSSSKVAKFTTAAVAAEEAELDEEDVFLDSPLPKNTSTASPLADADSEQEQPGVSENSVEFVVRSPQQVSNSRVSSLPPVPPPFVPPFYLSSQGRVHFVSSHFLVYPIIVRSLNELAIREVVWLKGLASSLTLDYEGHPGLVFFFFTFMVPILILPAAGGMLQVFSVEEILLGVRTKYCGLRRQLTGTQFACMEYSVVTGEFGHRRRHILRSWNTYSHPTGASLRRREAQSLGDFLFGNLFFSIDEHKHLEDDDETETAKLIRLS</sequence>
<dbReference type="OrthoDB" id="2156623at2759"/>
<keyword evidence="8" id="KW-0418">Kinase</keyword>
<feature type="compositionally biased region" description="Low complexity" evidence="15">
    <location>
        <begin position="1141"/>
        <end position="1168"/>
    </location>
</feature>
<gene>
    <name evidence="19" type="ORF">TASK_LOCUS5123</name>
</gene>
<keyword evidence="4" id="KW-0808">Transferase</keyword>
<feature type="region of interest" description="Disordered" evidence="15">
    <location>
        <begin position="1087"/>
        <end position="1168"/>
    </location>
</feature>
<keyword evidence="20" id="KW-1185">Reference proteome</keyword>
<keyword evidence="7" id="KW-0863">Zinc-finger</keyword>
<keyword evidence="16" id="KW-1133">Transmembrane helix</keyword>
<feature type="compositionally biased region" description="Polar residues" evidence="15">
    <location>
        <begin position="905"/>
        <end position="923"/>
    </location>
</feature>
<feature type="compositionally biased region" description="Low complexity" evidence="15">
    <location>
        <begin position="296"/>
        <end position="311"/>
    </location>
</feature>
<dbReference type="Gene3D" id="2.30.29.30">
    <property type="entry name" value="Pleckstrin-homology domain (PH domain)/Phosphotyrosine-binding domain (PTB)"/>
    <property type="match status" value="1"/>
</dbReference>
<reference evidence="19 20" key="2">
    <citation type="submission" date="2018-11" db="EMBL/GenBank/DDBJ databases">
        <authorList>
            <consortium name="Pathogen Informatics"/>
        </authorList>
    </citation>
    <scope>NUCLEOTIDE SEQUENCE [LARGE SCALE GENOMIC DNA]</scope>
</reference>
<keyword evidence="2" id="KW-0723">Serine/threonine-protein kinase</keyword>
<feature type="region of interest" description="Disordered" evidence="15">
    <location>
        <begin position="260"/>
        <end position="335"/>
    </location>
</feature>
<dbReference type="CDD" id="cd20813">
    <property type="entry name" value="C1_ROCK"/>
    <property type="match status" value="1"/>
</dbReference>
<dbReference type="GO" id="GO:0031032">
    <property type="term" value="P:actomyosin structure organization"/>
    <property type="evidence" value="ECO:0007669"/>
    <property type="project" value="TreeGrafter"/>
</dbReference>
<evidence type="ECO:0000313" key="19">
    <source>
        <dbReference type="EMBL" id="VDK34542.1"/>
    </source>
</evidence>
<organism evidence="21">
    <name type="scientific">Taenia asiatica</name>
    <name type="common">Asian tapeworm</name>
    <dbReference type="NCBI Taxonomy" id="60517"/>
    <lineage>
        <taxon>Eukaryota</taxon>
        <taxon>Metazoa</taxon>
        <taxon>Spiralia</taxon>
        <taxon>Lophotrochozoa</taxon>
        <taxon>Platyhelminthes</taxon>
        <taxon>Cestoda</taxon>
        <taxon>Eucestoda</taxon>
        <taxon>Cyclophyllidea</taxon>
        <taxon>Taeniidae</taxon>
        <taxon>Taenia</taxon>
    </lineage>
</organism>
<protein>
    <recommendedName>
        <fullName evidence="1">non-specific serine/threonine protein kinase</fullName>
        <ecNumber evidence="1">2.7.11.1</ecNumber>
    </recommendedName>
</protein>
<dbReference type="GO" id="GO:0005737">
    <property type="term" value="C:cytoplasm"/>
    <property type="evidence" value="ECO:0007669"/>
    <property type="project" value="TreeGrafter"/>
</dbReference>
<feature type="domain" description="Phorbol-ester/DAG-type" evidence="17">
    <location>
        <begin position="999"/>
        <end position="1054"/>
    </location>
</feature>
<feature type="coiled-coil region" evidence="14">
    <location>
        <begin position="170"/>
        <end position="215"/>
    </location>
</feature>
<dbReference type="GO" id="GO:0004674">
    <property type="term" value="F:protein serine/threonine kinase activity"/>
    <property type="evidence" value="ECO:0007669"/>
    <property type="project" value="UniProtKB-KW"/>
</dbReference>
<feature type="coiled-coil region" evidence="14">
    <location>
        <begin position="585"/>
        <end position="644"/>
    </location>
</feature>
<dbReference type="InterPro" id="IPR011993">
    <property type="entry name" value="PH-like_dom_sf"/>
</dbReference>
<evidence type="ECO:0000256" key="1">
    <source>
        <dbReference type="ARBA" id="ARBA00012513"/>
    </source>
</evidence>
<feature type="transmembrane region" description="Helical" evidence="16">
    <location>
        <begin position="1307"/>
        <end position="1331"/>
    </location>
</feature>
<evidence type="ECO:0000256" key="5">
    <source>
        <dbReference type="ARBA" id="ARBA00022723"/>
    </source>
</evidence>
<evidence type="ECO:0000256" key="2">
    <source>
        <dbReference type="ARBA" id="ARBA00022527"/>
    </source>
</evidence>
<evidence type="ECO:0000313" key="21">
    <source>
        <dbReference type="WBParaSite" id="TASK_0000512201-mRNA-1"/>
    </source>
</evidence>
<feature type="compositionally biased region" description="Low complexity" evidence="15">
    <location>
        <begin position="325"/>
        <end position="335"/>
    </location>
</feature>
<keyword evidence="10" id="KW-0067">ATP-binding</keyword>
<evidence type="ECO:0000256" key="12">
    <source>
        <dbReference type="ARBA" id="ARBA00047899"/>
    </source>
</evidence>
<evidence type="ECO:0000313" key="20">
    <source>
        <dbReference type="Proteomes" id="UP000282613"/>
    </source>
</evidence>
<feature type="region of interest" description="Disordered" evidence="15">
    <location>
        <begin position="891"/>
        <end position="926"/>
    </location>
</feature>
<dbReference type="EMBL" id="UYRS01018394">
    <property type="protein sequence ID" value="VDK34542.1"/>
    <property type="molecule type" value="Genomic_DNA"/>
</dbReference>
<dbReference type="PROSITE" id="PS51285">
    <property type="entry name" value="AGC_KINASE_CTER"/>
    <property type="match status" value="1"/>
</dbReference>
<feature type="compositionally biased region" description="Low complexity" evidence="15">
    <location>
        <begin position="824"/>
        <end position="834"/>
    </location>
</feature>
<keyword evidence="9" id="KW-0862">Zinc</keyword>
<comment type="catalytic activity">
    <reaction evidence="12">
        <text>L-threonyl-[protein] + ATP = O-phospho-L-threonyl-[protein] + ADP + H(+)</text>
        <dbReference type="Rhea" id="RHEA:46608"/>
        <dbReference type="Rhea" id="RHEA-COMP:11060"/>
        <dbReference type="Rhea" id="RHEA-COMP:11605"/>
        <dbReference type="ChEBI" id="CHEBI:15378"/>
        <dbReference type="ChEBI" id="CHEBI:30013"/>
        <dbReference type="ChEBI" id="CHEBI:30616"/>
        <dbReference type="ChEBI" id="CHEBI:61977"/>
        <dbReference type="ChEBI" id="CHEBI:456216"/>
        <dbReference type="EC" id="2.7.11.1"/>
    </reaction>
</comment>
<dbReference type="InterPro" id="IPR002219">
    <property type="entry name" value="PKC_DAG/PE"/>
</dbReference>
<keyword evidence="6" id="KW-0547">Nucleotide-binding</keyword>
<feature type="compositionally biased region" description="Polar residues" evidence="15">
    <location>
        <begin position="262"/>
        <end position="275"/>
    </location>
</feature>
<dbReference type="WBParaSite" id="TASK_0000512201-mRNA-1">
    <property type="protein sequence ID" value="TASK_0000512201-mRNA-1"/>
    <property type="gene ID" value="TASK_0000512201"/>
</dbReference>
<name>A0A158R8B7_TAEAS</name>
<accession>A0A158R8B7</accession>
<dbReference type="Proteomes" id="UP000282613">
    <property type="component" value="Unassembled WGS sequence"/>
</dbReference>
<feature type="region of interest" description="Disordered" evidence="15">
    <location>
        <begin position="809"/>
        <end position="842"/>
    </location>
</feature>
<feature type="domain" description="AGC-kinase C-terminal" evidence="18">
    <location>
        <begin position="88"/>
        <end position="174"/>
    </location>
</feature>
<dbReference type="GO" id="GO:0005524">
    <property type="term" value="F:ATP binding"/>
    <property type="evidence" value="ECO:0007669"/>
    <property type="project" value="UniProtKB-KW"/>
</dbReference>
<dbReference type="GO" id="GO:0008270">
    <property type="term" value="F:zinc ion binding"/>
    <property type="evidence" value="ECO:0007669"/>
    <property type="project" value="UniProtKB-KW"/>
</dbReference>
<evidence type="ECO:0000256" key="6">
    <source>
        <dbReference type="ARBA" id="ARBA00022741"/>
    </source>
</evidence>
<evidence type="ECO:0000259" key="17">
    <source>
        <dbReference type="PROSITE" id="PS50081"/>
    </source>
</evidence>
<evidence type="ECO:0000256" key="8">
    <source>
        <dbReference type="ARBA" id="ARBA00022777"/>
    </source>
</evidence>
<reference evidence="21" key="1">
    <citation type="submission" date="2016-04" db="UniProtKB">
        <authorList>
            <consortium name="WormBaseParasite"/>
        </authorList>
    </citation>
    <scope>IDENTIFICATION</scope>
</reference>
<dbReference type="PANTHER" id="PTHR22988:SF71">
    <property type="entry name" value="CITRON RHO-INTERACTING KINASE"/>
    <property type="match status" value="1"/>
</dbReference>
<keyword evidence="16" id="KW-0472">Membrane</keyword>
<feature type="coiled-coil region" evidence="14">
    <location>
        <begin position="480"/>
        <end position="514"/>
    </location>
</feature>
<feature type="region of interest" description="Disordered" evidence="15">
    <location>
        <begin position="1188"/>
        <end position="1223"/>
    </location>
</feature>
<keyword evidence="3" id="KW-0597">Phosphoprotein</keyword>
<evidence type="ECO:0000256" key="11">
    <source>
        <dbReference type="ARBA" id="ARBA00023054"/>
    </source>
</evidence>
<dbReference type="PROSITE" id="PS50081">
    <property type="entry name" value="ZF_DAG_PE_2"/>
    <property type="match status" value="1"/>
</dbReference>
<evidence type="ECO:0000256" key="9">
    <source>
        <dbReference type="ARBA" id="ARBA00022833"/>
    </source>
</evidence>
<evidence type="ECO:0000256" key="14">
    <source>
        <dbReference type="SAM" id="Coils"/>
    </source>
</evidence>
<evidence type="ECO:0000256" key="4">
    <source>
        <dbReference type="ARBA" id="ARBA00022679"/>
    </source>
</evidence>
<evidence type="ECO:0000259" key="18">
    <source>
        <dbReference type="PROSITE" id="PS51285"/>
    </source>
</evidence>
<evidence type="ECO:0000256" key="16">
    <source>
        <dbReference type="SAM" id="Phobius"/>
    </source>
</evidence>
<proteinExistence type="predicted"/>
<evidence type="ECO:0000256" key="15">
    <source>
        <dbReference type="SAM" id="MobiDB-lite"/>
    </source>
</evidence>
<keyword evidence="11 14" id="KW-0175">Coiled coil</keyword>
<evidence type="ECO:0000256" key="10">
    <source>
        <dbReference type="ARBA" id="ARBA00022840"/>
    </source>
</evidence>
<dbReference type="InterPro" id="IPR000961">
    <property type="entry name" value="AGC-kinase_C"/>
</dbReference>
<dbReference type="Gene3D" id="3.30.60.20">
    <property type="match status" value="1"/>
</dbReference>